<reference evidence="1" key="1">
    <citation type="submission" date="2019-04" db="EMBL/GenBank/DDBJ databases">
        <authorList>
            <consortium name="Pathogen Informatics"/>
        </authorList>
    </citation>
    <scope>NUCLEOTIDE SEQUENCE</scope>
    <source>
        <strain evidence="1">NCTC9183</strain>
    </source>
</reference>
<sequence length="58" mass="6873">MAMQCLLAKVMERGIFRVPTRRKRKVEVKPSDIPTFHYTAHLADVRWLRRAARRKSHG</sequence>
<dbReference type="NCBIfam" id="NF007245">
    <property type="entry name" value="PRK09689.1"/>
    <property type="match status" value="1"/>
</dbReference>
<organism evidence="1">
    <name type="scientific">Klebsiella pneumoniae</name>
    <dbReference type="NCBI Taxonomy" id="573"/>
    <lineage>
        <taxon>Bacteria</taxon>
        <taxon>Pseudomonadati</taxon>
        <taxon>Pseudomonadota</taxon>
        <taxon>Gammaproteobacteria</taxon>
        <taxon>Enterobacterales</taxon>
        <taxon>Enterobacteriaceae</taxon>
        <taxon>Klebsiella/Raoultella group</taxon>
        <taxon>Klebsiella</taxon>
        <taxon>Klebsiella pneumoniae complex</taxon>
    </lineage>
</organism>
<dbReference type="Pfam" id="PF05322">
    <property type="entry name" value="NinE"/>
    <property type="match status" value="1"/>
</dbReference>
<gene>
    <name evidence="1" type="ORF">NCTC9183_02078</name>
</gene>
<proteinExistence type="predicted"/>
<dbReference type="EMBL" id="CABDVL010000003">
    <property type="protein sequence ID" value="VTM52436.1"/>
    <property type="molecule type" value="Genomic_DNA"/>
</dbReference>
<accession>A0A4P0XYP8</accession>
<dbReference type="Proteomes" id="UP000507695">
    <property type="component" value="Unassembled WGS sequence"/>
</dbReference>
<protein>
    <submittedName>
        <fullName evidence="1">Prophage protein NinE</fullName>
    </submittedName>
</protein>
<name>A0A4P0XYP8_KLEPN</name>
<dbReference type="InterPro" id="IPR007986">
    <property type="entry name" value="NINE"/>
</dbReference>
<evidence type="ECO:0000313" key="1">
    <source>
        <dbReference type="EMBL" id="VTM52436.1"/>
    </source>
</evidence>
<dbReference type="AlphaFoldDB" id="A0A4P0XYP8"/>